<proteinExistence type="predicted"/>
<evidence type="ECO:0000313" key="3">
    <source>
        <dbReference type="Proteomes" id="UP000481033"/>
    </source>
</evidence>
<evidence type="ECO:0000313" key="2">
    <source>
        <dbReference type="EMBL" id="NEZ58744.1"/>
    </source>
</evidence>
<dbReference type="Pfam" id="PF10989">
    <property type="entry name" value="DUF2808"/>
    <property type="match status" value="1"/>
</dbReference>
<dbReference type="InterPro" id="IPR021256">
    <property type="entry name" value="DUF2808"/>
</dbReference>
<feature type="chain" id="PRO_5026913215" evidence="1">
    <location>
        <begin position="25"/>
        <end position="186"/>
    </location>
</feature>
<comment type="caution">
    <text evidence="2">The sequence shown here is derived from an EMBL/GenBank/DDBJ whole genome shotgun (WGS) entry which is preliminary data.</text>
</comment>
<dbReference type="EMBL" id="QXHD01000004">
    <property type="protein sequence ID" value="NEZ58744.1"/>
    <property type="molecule type" value="Genomic_DNA"/>
</dbReference>
<protein>
    <submittedName>
        <fullName evidence="2">DUF2808 domain-containing protein</fullName>
    </submittedName>
</protein>
<evidence type="ECO:0000256" key="1">
    <source>
        <dbReference type="SAM" id="SignalP"/>
    </source>
</evidence>
<keyword evidence="1" id="KW-0732">Signal</keyword>
<accession>A0A6M0RR56</accession>
<name>A0A6M0RR56_9CYAN</name>
<reference evidence="2 3" key="1">
    <citation type="journal article" date="2020" name="Microb. Ecol.">
        <title>Ecogenomics of the Marine Benthic Filamentous Cyanobacterium Adonisia.</title>
        <authorList>
            <person name="Walter J.M."/>
            <person name="Coutinho F.H."/>
            <person name="Leomil L."/>
            <person name="Hargreaves P.I."/>
            <person name="Campeao M.E."/>
            <person name="Vieira V.V."/>
            <person name="Silva B.S."/>
            <person name="Fistarol G.O."/>
            <person name="Salomon P.S."/>
            <person name="Sawabe T."/>
            <person name="Mino S."/>
            <person name="Hosokawa M."/>
            <person name="Miyashita H."/>
            <person name="Maruyama F."/>
            <person name="van Verk M.C."/>
            <person name="Dutilh B.E."/>
            <person name="Thompson C.C."/>
            <person name="Thompson F.L."/>
        </authorList>
    </citation>
    <scope>NUCLEOTIDE SEQUENCE [LARGE SCALE GENOMIC DNA]</scope>
    <source>
        <strain evidence="2 3">CCMR0081</strain>
    </source>
</reference>
<dbReference type="AlphaFoldDB" id="A0A6M0RR56"/>
<dbReference type="Proteomes" id="UP000481033">
    <property type="component" value="Unassembled WGS sequence"/>
</dbReference>
<gene>
    <name evidence="2" type="ORF">DXZ20_24505</name>
</gene>
<sequence length="186" mass="20652">MKTRWLALSIGTIAAIALTHTAQAVELANGTTAFLQPPQFLNAFTTNDSVMRRNATYFFTLDLPANADAALQRVVIEPQNLTRHLQPYRLDQTVAFSETAGDERSELGLGNISVNEDTKAVTVEFNPPVTPGRQVTIGLRPQRNPRFDGIYVFRVITVPEGDQPQSHIAGHGRLYFIDNDSDRLYP</sequence>
<keyword evidence="3" id="KW-1185">Reference proteome</keyword>
<organism evidence="2 3">
    <name type="scientific">Adonisia turfae CCMR0081</name>
    <dbReference type="NCBI Taxonomy" id="2292702"/>
    <lineage>
        <taxon>Bacteria</taxon>
        <taxon>Bacillati</taxon>
        <taxon>Cyanobacteriota</taxon>
        <taxon>Adonisia</taxon>
        <taxon>Adonisia turfae</taxon>
    </lineage>
</organism>
<dbReference type="RefSeq" id="WP_163667073.1">
    <property type="nucleotide sequence ID" value="NZ_QXHD01000004.1"/>
</dbReference>
<feature type="signal peptide" evidence="1">
    <location>
        <begin position="1"/>
        <end position="24"/>
    </location>
</feature>